<dbReference type="Proteomes" id="UP000184357">
    <property type="component" value="Unassembled WGS sequence"/>
</dbReference>
<dbReference type="InterPro" id="IPR007527">
    <property type="entry name" value="Znf_SWIM"/>
</dbReference>
<dbReference type="STRING" id="43928.SAMN05443636_1929"/>
<reference evidence="4 5" key="1">
    <citation type="submission" date="2016-11" db="EMBL/GenBank/DDBJ databases">
        <authorList>
            <person name="Jaros S."/>
            <person name="Januszkiewicz K."/>
            <person name="Wedrychowicz H."/>
        </authorList>
    </citation>
    <scope>NUCLEOTIDE SEQUENCE [LARGE SCALE GENOMIC DNA]</scope>
    <source>
        <strain evidence="4 5">DSM 9297</strain>
    </source>
</reference>
<feature type="domain" description="SWIM-type" evidence="3">
    <location>
        <begin position="101"/>
        <end position="147"/>
    </location>
</feature>
<evidence type="ECO:0000259" key="3">
    <source>
        <dbReference type="PROSITE" id="PS50966"/>
    </source>
</evidence>
<keyword evidence="1" id="KW-0862">Zinc</keyword>
<name>A0A1M5QJY9_9EURY</name>
<gene>
    <name evidence="4" type="ORF">SAMN05443636_1929</name>
</gene>
<protein>
    <submittedName>
        <fullName evidence="4">Predicted nucleic acid-binding protein, contains Zn-finger domain</fullName>
    </submittedName>
</protein>
<dbReference type="GO" id="GO:0008270">
    <property type="term" value="F:zinc ion binding"/>
    <property type="evidence" value="ECO:0007669"/>
    <property type="project" value="UniProtKB-KW"/>
</dbReference>
<sequence>MTRGDGGGEPDATPSAAGSADTDATAADAGTGPTDDATGTGGEFTPGELADLAAEDWRAALAAAGELRPPVVAEIITVHGDRGSRAIEAVAEGRVKRYRDFTVVVGYRDEHVVEDGGCDCRDATYNLDTSDPSERCWHALAVDIADRVNRVDHHDMWYSEVAEFL</sequence>
<keyword evidence="1" id="KW-0479">Metal-binding</keyword>
<keyword evidence="1" id="KW-0863">Zinc-finger</keyword>
<keyword evidence="5" id="KW-1185">Reference proteome</keyword>
<evidence type="ECO:0000256" key="1">
    <source>
        <dbReference type="PROSITE-ProRule" id="PRU00325"/>
    </source>
</evidence>
<dbReference type="AlphaFoldDB" id="A0A1M5QJY9"/>
<organism evidence="4 5">
    <name type="scientific">Halobaculum gomorrense</name>
    <dbReference type="NCBI Taxonomy" id="43928"/>
    <lineage>
        <taxon>Archaea</taxon>
        <taxon>Methanobacteriati</taxon>
        <taxon>Methanobacteriota</taxon>
        <taxon>Stenosarchaea group</taxon>
        <taxon>Halobacteria</taxon>
        <taxon>Halobacteriales</taxon>
        <taxon>Haloferacaceae</taxon>
        <taxon>Halobaculum</taxon>
    </lineage>
</organism>
<dbReference type="EMBL" id="FQWV01000004">
    <property type="protein sequence ID" value="SHH14099.1"/>
    <property type="molecule type" value="Genomic_DNA"/>
</dbReference>
<proteinExistence type="predicted"/>
<evidence type="ECO:0000256" key="2">
    <source>
        <dbReference type="SAM" id="MobiDB-lite"/>
    </source>
</evidence>
<feature type="compositionally biased region" description="Low complexity" evidence="2">
    <location>
        <begin position="11"/>
        <end position="38"/>
    </location>
</feature>
<feature type="region of interest" description="Disordered" evidence="2">
    <location>
        <begin position="1"/>
        <end position="47"/>
    </location>
</feature>
<evidence type="ECO:0000313" key="5">
    <source>
        <dbReference type="Proteomes" id="UP000184357"/>
    </source>
</evidence>
<accession>A0A1M5QJY9</accession>
<evidence type="ECO:0000313" key="4">
    <source>
        <dbReference type="EMBL" id="SHH14099.1"/>
    </source>
</evidence>
<dbReference type="PROSITE" id="PS50966">
    <property type="entry name" value="ZF_SWIM"/>
    <property type="match status" value="1"/>
</dbReference>